<comment type="similarity">
    <text evidence="1 7">Belongs to the class-II pyridine nucleotide-disulfide oxidoreductase family.</text>
</comment>
<evidence type="ECO:0000313" key="11">
    <source>
        <dbReference type="Proteomes" id="UP000229102"/>
    </source>
</evidence>
<gene>
    <name evidence="10" type="primary">trxB</name>
    <name evidence="10" type="ORF">CTM53_12015</name>
</gene>
<dbReference type="EC" id="1.8.1.9" evidence="7"/>
<dbReference type="EMBL" id="PENF01000002">
    <property type="protein sequence ID" value="PJI19262.1"/>
    <property type="molecule type" value="Genomic_DNA"/>
</dbReference>
<dbReference type="InterPro" id="IPR036188">
    <property type="entry name" value="FAD/NAD-bd_sf"/>
</dbReference>
<dbReference type="PROSITE" id="PS00573">
    <property type="entry name" value="PYRIDINE_REDOX_2"/>
    <property type="match status" value="1"/>
</dbReference>
<dbReference type="GO" id="GO:0019430">
    <property type="term" value="P:removal of superoxide radicals"/>
    <property type="evidence" value="ECO:0007669"/>
    <property type="project" value="UniProtKB-UniRule"/>
</dbReference>
<evidence type="ECO:0000313" key="10">
    <source>
        <dbReference type="EMBL" id="PJI19262.1"/>
    </source>
</evidence>
<evidence type="ECO:0000259" key="9">
    <source>
        <dbReference type="Pfam" id="PF07992"/>
    </source>
</evidence>
<name>A0AAJ3RQC5_PREIN</name>
<evidence type="ECO:0000256" key="4">
    <source>
        <dbReference type="ARBA" id="ARBA00023002"/>
    </source>
</evidence>
<evidence type="ECO:0000256" key="6">
    <source>
        <dbReference type="ARBA" id="ARBA00023284"/>
    </source>
</evidence>
<dbReference type="InterPro" id="IPR005982">
    <property type="entry name" value="Thioredox_Rdtase"/>
</dbReference>
<evidence type="ECO:0000256" key="7">
    <source>
        <dbReference type="RuleBase" id="RU003880"/>
    </source>
</evidence>
<evidence type="ECO:0000256" key="5">
    <source>
        <dbReference type="ARBA" id="ARBA00023157"/>
    </source>
</evidence>
<protein>
    <recommendedName>
        <fullName evidence="7">Thioredoxin reductase</fullName>
        <ecNumber evidence="7">1.8.1.9</ecNumber>
    </recommendedName>
</protein>
<dbReference type="PRINTS" id="PR00469">
    <property type="entry name" value="PNDRDTASEII"/>
</dbReference>
<evidence type="ECO:0000256" key="2">
    <source>
        <dbReference type="ARBA" id="ARBA00022630"/>
    </source>
</evidence>
<feature type="domain" description="FAD/NAD(P)-binding" evidence="9">
    <location>
        <begin position="5"/>
        <end position="296"/>
    </location>
</feature>
<sequence length="313" mass="33744">MEKVKTLIIGSGPAGYTAAIYASRSNLQPVLYAGLQPGGQLTTTTIIENFPGFKNGIDANQLMLEMKAQAINVGADVRDGSIVKADLSKRPFIVEDERGNVIEANTLIIATGASAKYLGLSDEEKYRGQGVSACATCDGFFYRKRTVAVVGGGDTACEEAMYLSSLAKKVYMIVRKPYLRAAEIMRKRVEEKENIEILYNTNTLGLFGENGVEGAHLVRFKGEENEEKYDIQIDGFFLAIGHLPNTDLFKGQLELDPQGFIVTKGTSTATSVEGVYAAGDVADPTYRQGVVAAGSGAKAAIEAERFLQDKGEK</sequence>
<evidence type="ECO:0000256" key="1">
    <source>
        <dbReference type="ARBA" id="ARBA00009333"/>
    </source>
</evidence>
<dbReference type="PRINTS" id="PR00368">
    <property type="entry name" value="FADPNR"/>
</dbReference>
<dbReference type="Pfam" id="PF07992">
    <property type="entry name" value="Pyr_redox_2"/>
    <property type="match status" value="1"/>
</dbReference>
<dbReference type="SUPFAM" id="SSF51905">
    <property type="entry name" value="FAD/NAD(P)-binding domain"/>
    <property type="match status" value="1"/>
</dbReference>
<dbReference type="AlphaFoldDB" id="A0AAJ3RQC5"/>
<keyword evidence="2 7" id="KW-0285">Flavoprotein</keyword>
<comment type="cofactor">
    <cofactor evidence="8">
        <name>FAD</name>
        <dbReference type="ChEBI" id="CHEBI:57692"/>
    </cofactor>
    <text evidence="8">Binds 1 FAD per subunit.</text>
</comment>
<dbReference type="RefSeq" id="WP_100328526.1">
    <property type="nucleotide sequence ID" value="NZ_PENF01000002.1"/>
</dbReference>
<keyword evidence="5" id="KW-1015">Disulfide bond</keyword>
<keyword evidence="4 7" id="KW-0560">Oxidoreductase</keyword>
<dbReference type="GO" id="GO:0004791">
    <property type="term" value="F:thioredoxin-disulfide reductase (NADPH) activity"/>
    <property type="evidence" value="ECO:0007669"/>
    <property type="project" value="UniProtKB-UniRule"/>
</dbReference>
<keyword evidence="3 7" id="KW-0274">FAD</keyword>
<dbReference type="Proteomes" id="UP000229102">
    <property type="component" value="Unassembled WGS sequence"/>
</dbReference>
<dbReference type="InterPro" id="IPR008255">
    <property type="entry name" value="Pyr_nucl-diS_OxRdtase_2_AS"/>
</dbReference>
<dbReference type="InterPro" id="IPR023753">
    <property type="entry name" value="FAD/NAD-binding_dom"/>
</dbReference>
<comment type="catalytic activity">
    <reaction evidence="7">
        <text>[thioredoxin]-dithiol + NADP(+) = [thioredoxin]-disulfide + NADPH + H(+)</text>
        <dbReference type="Rhea" id="RHEA:20345"/>
        <dbReference type="Rhea" id="RHEA-COMP:10698"/>
        <dbReference type="Rhea" id="RHEA-COMP:10700"/>
        <dbReference type="ChEBI" id="CHEBI:15378"/>
        <dbReference type="ChEBI" id="CHEBI:29950"/>
        <dbReference type="ChEBI" id="CHEBI:50058"/>
        <dbReference type="ChEBI" id="CHEBI:57783"/>
        <dbReference type="ChEBI" id="CHEBI:58349"/>
        <dbReference type="EC" id="1.8.1.9"/>
    </reaction>
</comment>
<reference evidence="10 11" key="1">
    <citation type="submission" date="2017-11" db="EMBL/GenBank/DDBJ databases">
        <title>Genome sequencing of Prevotella intermedia KCOM 2698.</title>
        <authorList>
            <person name="Kook J.-K."/>
            <person name="Park S.-N."/>
            <person name="Lim Y.K."/>
        </authorList>
    </citation>
    <scope>NUCLEOTIDE SEQUENCE [LARGE SCALE GENOMIC DNA]</scope>
    <source>
        <strain evidence="10 11">KCOM 2698</strain>
    </source>
</reference>
<accession>A0AAJ3RQC5</accession>
<organism evidence="10 11">
    <name type="scientific">Prevotella intermedia</name>
    <dbReference type="NCBI Taxonomy" id="28131"/>
    <lineage>
        <taxon>Bacteria</taxon>
        <taxon>Pseudomonadati</taxon>
        <taxon>Bacteroidota</taxon>
        <taxon>Bacteroidia</taxon>
        <taxon>Bacteroidales</taxon>
        <taxon>Prevotellaceae</taxon>
        <taxon>Prevotella</taxon>
    </lineage>
</organism>
<comment type="caution">
    <text evidence="10">The sequence shown here is derived from an EMBL/GenBank/DDBJ whole genome shotgun (WGS) entry which is preliminary data.</text>
</comment>
<evidence type="ECO:0000256" key="8">
    <source>
        <dbReference type="RuleBase" id="RU003881"/>
    </source>
</evidence>
<dbReference type="GO" id="GO:0005737">
    <property type="term" value="C:cytoplasm"/>
    <property type="evidence" value="ECO:0007669"/>
    <property type="project" value="InterPro"/>
</dbReference>
<keyword evidence="6 7" id="KW-0676">Redox-active center</keyword>
<comment type="subunit">
    <text evidence="7">Homodimer.</text>
</comment>
<dbReference type="NCBIfam" id="TIGR01292">
    <property type="entry name" value="TRX_reduct"/>
    <property type="match status" value="1"/>
</dbReference>
<dbReference type="PANTHER" id="PTHR48105">
    <property type="entry name" value="THIOREDOXIN REDUCTASE 1-RELATED-RELATED"/>
    <property type="match status" value="1"/>
</dbReference>
<evidence type="ECO:0000256" key="3">
    <source>
        <dbReference type="ARBA" id="ARBA00022827"/>
    </source>
</evidence>
<dbReference type="InterPro" id="IPR050097">
    <property type="entry name" value="Ferredoxin-NADP_redctase_2"/>
</dbReference>
<dbReference type="Gene3D" id="3.50.50.60">
    <property type="entry name" value="FAD/NAD(P)-binding domain"/>
    <property type="match status" value="2"/>
</dbReference>
<keyword evidence="8" id="KW-0521">NADP</keyword>
<proteinExistence type="inferred from homology"/>